<name>A0A3S5CGL7_9PLAT</name>
<dbReference type="Proteomes" id="UP000784294">
    <property type="component" value="Unassembled WGS sequence"/>
</dbReference>
<feature type="compositionally biased region" description="Low complexity" evidence="1">
    <location>
        <begin position="158"/>
        <end position="179"/>
    </location>
</feature>
<accession>A0A3S5CGL7</accession>
<evidence type="ECO:0000256" key="1">
    <source>
        <dbReference type="SAM" id="MobiDB-lite"/>
    </source>
</evidence>
<proteinExistence type="predicted"/>
<reference evidence="2" key="1">
    <citation type="submission" date="2018-11" db="EMBL/GenBank/DDBJ databases">
        <authorList>
            <consortium name="Pathogen Informatics"/>
        </authorList>
    </citation>
    <scope>NUCLEOTIDE SEQUENCE</scope>
</reference>
<comment type="caution">
    <text evidence="2">The sequence shown here is derived from an EMBL/GenBank/DDBJ whole genome shotgun (WGS) entry which is preliminary data.</text>
</comment>
<gene>
    <name evidence="2" type="ORF">PXEA_LOCUS12984</name>
</gene>
<organism evidence="2 3">
    <name type="scientific">Protopolystoma xenopodis</name>
    <dbReference type="NCBI Taxonomy" id="117903"/>
    <lineage>
        <taxon>Eukaryota</taxon>
        <taxon>Metazoa</taxon>
        <taxon>Spiralia</taxon>
        <taxon>Lophotrochozoa</taxon>
        <taxon>Platyhelminthes</taxon>
        <taxon>Monogenea</taxon>
        <taxon>Polyopisthocotylea</taxon>
        <taxon>Polystomatidea</taxon>
        <taxon>Polystomatidae</taxon>
        <taxon>Protopolystoma</taxon>
    </lineage>
</organism>
<feature type="region of interest" description="Disordered" evidence="1">
    <location>
        <begin position="158"/>
        <end position="194"/>
    </location>
</feature>
<keyword evidence="3" id="KW-1185">Reference proteome</keyword>
<sequence length="358" mass="36604">MPTAAASTQNAAVPSLASALQQQQQQQTHQQAHAQLSNAVNAVAGPGGANNPLAGPNASTSAAAVMAAAAAAMAACAHWPPNNGLATATAQQQQLAAGLSSGLIPTAAVAQQVLQHQSALAALSAPQQQQQQTQHQQQQQAIAATMLAQQQAAWRWSPCPQAQASQQQQQNQPIPTQASAVTSPSAQTHAPSLLPPSCANVVSGGPASVTVTGAQAGLTTMGPGNGSQQVSSWQLPFPLQALQFLHSSALPTLTTAAHQAAALLPAVTLGSNAGFSSAFDFLATNHLKLEPFSAMSAVAPTVTIPLPIPNRDLLLGALSLNLRKQPNPTSLKLENNEHSQPAKKARTDDFEPSNTSET</sequence>
<dbReference type="AlphaFoldDB" id="A0A3S5CGL7"/>
<evidence type="ECO:0000313" key="2">
    <source>
        <dbReference type="EMBL" id="VEL19544.1"/>
    </source>
</evidence>
<feature type="region of interest" description="Disordered" evidence="1">
    <location>
        <begin position="325"/>
        <end position="358"/>
    </location>
</feature>
<dbReference type="EMBL" id="CAAALY010042016">
    <property type="protein sequence ID" value="VEL19544.1"/>
    <property type="molecule type" value="Genomic_DNA"/>
</dbReference>
<protein>
    <submittedName>
        <fullName evidence="2">Uncharacterized protein</fullName>
    </submittedName>
</protein>
<feature type="compositionally biased region" description="Polar residues" evidence="1">
    <location>
        <begin position="180"/>
        <end position="190"/>
    </location>
</feature>
<evidence type="ECO:0000313" key="3">
    <source>
        <dbReference type="Proteomes" id="UP000784294"/>
    </source>
</evidence>